<sequence>MNERPFENYSSAFLALLPSKIKVVVIGGGRAAYIKSRTFALKGCRVCVLSPEFIGEFDGIKDNIDMIKGKYQRKYIEDAHIVVIATGDKKLNGVIGRHCSQLCKIYLDASEPQRGNCIVPCQRNTENISLGINTRNVGISPITSVFIAEKAVGYLRNYDDFVKFTSKMRNSIENEDIRKKIMRFVCTEDFYFFYKEGKSSEIIKMFFG</sequence>
<keyword evidence="3" id="KW-0560">Oxidoreductase</keyword>
<dbReference type="InterPro" id="IPR036291">
    <property type="entry name" value="NAD(P)-bd_dom_sf"/>
</dbReference>
<evidence type="ECO:0000256" key="5">
    <source>
        <dbReference type="ARBA" id="ARBA00023244"/>
    </source>
</evidence>
<evidence type="ECO:0000256" key="4">
    <source>
        <dbReference type="ARBA" id="ARBA00023027"/>
    </source>
</evidence>
<dbReference type="NCBIfam" id="NF004045">
    <property type="entry name" value="PRK05562.1"/>
    <property type="match status" value="1"/>
</dbReference>
<protein>
    <recommendedName>
        <fullName evidence="2">precorrin-2 dehydrogenase</fullName>
        <ecNumber evidence="2">1.3.1.76</ecNumber>
    </recommendedName>
</protein>
<dbReference type="EMBL" id="JBGFFE010000010">
    <property type="protein sequence ID" value="MEY8763682.1"/>
    <property type="molecule type" value="Genomic_DNA"/>
</dbReference>
<keyword evidence="4" id="KW-0520">NAD</keyword>
<evidence type="ECO:0000256" key="1">
    <source>
        <dbReference type="ARBA" id="ARBA00005010"/>
    </source>
</evidence>
<evidence type="ECO:0000256" key="2">
    <source>
        <dbReference type="ARBA" id="ARBA00012400"/>
    </source>
</evidence>
<comment type="caution">
    <text evidence="6">The sequence shown here is derived from an EMBL/GenBank/DDBJ whole genome shotgun (WGS) entry which is preliminary data.</text>
</comment>
<organism evidence="6 7">
    <name type="scientific">Clostridium lapidicellarium</name>
    <dbReference type="NCBI Taxonomy" id="3240931"/>
    <lineage>
        <taxon>Bacteria</taxon>
        <taxon>Bacillati</taxon>
        <taxon>Bacillota</taxon>
        <taxon>Clostridia</taxon>
        <taxon>Eubacteriales</taxon>
        <taxon>Clostridiaceae</taxon>
        <taxon>Clostridium</taxon>
    </lineage>
</organism>
<gene>
    <name evidence="6" type="ORF">AB8S09_08520</name>
</gene>
<dbReference type="EC" id="1.3.1.76" evidence="2"/>
<keyword evidence="5" id="KW-0627">Porphyrin biosynthesis</keyword>
<keyword evidence="7" id="KW-1185">Reference proteome</keyword>
<accession>A0ABV4DXY9</accession>
<dbReference type="Gene3D" id="3.40.50.720">
    <property type="entry name" value="NAD(P)-binding Rossmann-like Domain"/>
    <property type="match status" value="1"/>
</dbReference>
<comment type="pathway">
    <text evidence="1">Porphyrin-containing compound metabolism; siroheme biosynthesis; sirohydrochlorin from precorrin-2: step 1/1.</text>
</comment>
<dbReference type="PANTHER" id="PTHR35330">
    <property type="entry name" value="SIROHEME BIOSYNTHESIS PROTEIN MET8"/>
    <property type="match status" value="1"/>
</dbReference>
<dbReference type="RefSeq" id="WP_369868919.1">
    <property type="nucleotide sequence ID" value="NZ_JBGFFE010000010.1"/>
</dbReference>
<dbReference type="Pfam" id="PF13241">
    <property type="entry name" value="NAD_binding_7"/>
    <property type="match status" value="1"/>
</dbReference>
<proteinExistence type="predicted"/>
<evidence type="ECO:0000313" key="7">
    <source>
        <dbReference type="Proteomes" id="UP001565220"/>
    </source>
</evidence>
<dbReference type="SUPFAM" id="SSF51735">
    <property type="entry name" value="NAD(P)-binding Rossmann-fold domains"/>
    <property type="match status" value="1"/>
</dbReference>
<evidence type="ECO:0000256" key="3">
    <source>
        <dbReference type="ARBA" id="ARBA00023002"/>
    </source>
</evidence>
<dbReference type="InterPro" id="IPR028161">
    <property type="entry name" value="Met8-like"/>
</dbReference>
<dbReference type="PANTHER" id="PTHR35330:SF1">
    <property type="entry name" value="SIROHEME BIOSYNTHESIS PROTEIN MET8"/>
    <property type="match status" value="1"/>
</dbReference>
<reference evidence="6 7" key="1">
    <citation type="submission" date="2024-08" db="EMBL/GenBank/DDBJ databases">
        <title>Clostridium lapicellarii sp. nov., and Clostridium renhuaiense sp. nov., two species isolated from the mud in a fermentation cellar used for producing sauce-flavour Chinese liquors.</title>
        <authorList>
            <person name="Yang F."/>
            <person name="Wang H."/>
            <person name="Chen L.Q."/>
            <person name="Zhou N."/>
            <person name="Lu J.J."/>
            <person name="Pu X.X."/>
            <person name="Wan B."/>
            <person name="Wang L."/>
            <person name="Liu S.J."/>
        </authorList>
    </citation>
    <scope>NUCLEOTIDE SEQUENCE [LARGE SCALE GENOMIC DNA]</scope>
    <source>
        <strain evidence="6 7">MT-113</strain>
    </source>
</reference>
<dbReference type="Proteomes" id="UP001565220">
    <property type="component" value="Unassembled WGS sequence"/>
</dbReference>
<evidence type="ECO:0000313" key="6">
    <source>
        <dbReference type="EMBL" id="MEY8763682.1"/>
    </source>
</evidence>
<name>A0ABV4DXY9_9CLOT</name>